<evidence type="ECO:0000313" key="10">
    <source>
        <dbReference type="EMBL" id="ONK76606.1"/>
    </source>
</evidence>
<organism evidence="10 11">
    <name type="scientific">Asparagus officinalis</name>
    <name type="common">Garden asparagus</name>
    <dbReference type="NCBI Taxonomy" id="4686"/>
    <lineage>
        <taxon>Eukaryota</taxon>
        <taxon>Viridiplantae</taxon>
        <taxon>Streptophyta</taxon>
        <taxon>Embryophyta</taxon>
        <taxon>Tracheophyta</taxon>
        <taxon>Spermatophyta</taxon>
        <taxon>Magnoliopsida</taxon>
        <taxon>Liliopsida</taxon>
        <taxon>Asparagales</taxon>
        <taxon>Asparagaceae</taxon>
        <taxon>Asparagoideae</taxon>
        <taxon>Asparagus</taxon>
    </lineage>
</organism>
<evidence type="ECO:0000256" key="2">
    <source>
        <dbReference type="ARBA" id="ARBA00009177"/>
    </source>
</evidence>
<feature type="transmembrane region" description="Helical" evidence="8">
    <location>
        <begin position="302"/>
        <end position="321"/>
    </location>
</feature>
<feature type="transmembrane region" description="Helical" evidence="8">
    <location>
        <begin position="76"/>
        <end position="94"/>
    </location>
</feature>
<keyword evidence="6 8" id="KW-0472">Membrane</keyword>
<sequence length="435" mass="48280">MISGADIYHVIEAIVPLYVAMILAYMSIKWWKLFTSTQCSGINKFVAKFSVPLLSFRYISINNPYQMNLKLLFSDTVQKLLVLLVLGVICKLQFRGSLDWLITGFSVSTLPNTLILGIPLIKSLYGDEAVKLLGQIVMLQSLIWYTLLLFLFEFRAAGLVADTPTESTEEATESPEAQPKPEEEEAKAISSKKSKYQTILLTVTRKLMQNPNTFSCLAGLIWSLVSFRWGLKLPRIVDDSISILADGGLGMAMFSLGLFMASQPKLIACGTWMMLLSMGARFAIGPATMAIPSYAIRMRGKLLSAAIIQAAFPQGIVPFVFANEYGLHPDILSTGVIIGMFVAIPVTLAQDLSGHGFGDESDNSNGKQQSSRNSCKVEQQEQRRVRGELMKGELMKGGHKEEIKGQAVKIKKMKKKNKKMEITLARIYKRLIIFL</sequence>
<dbReference type="NCBIfam" id="TIGR00946">
    <property type="entry name" value="2a69"/>
    <property type="match status" value="1"/>
</dbReference>
<comment type="subcellular location">
    <subcellularLocation>
        <location evidence="1 8">Membrane</location>
        <topology evidence="1 8">Multi-pass membrane protein</topology>
    </subcellularLocation>
</comment>
<dbReference type="InterPro" id="IPR004776">
    <property type="entry name" value="Mem_transp_PIN-like"/>
</dbReference>
<feature type="transmembrane region" description="Helical" evidence="8">
    <location>
        <begin position="6"/>
        <end position="28"/>
    </location>
</feature>
<feature type="transmembrane region" description="Helical" evidence="8">
    <location>
        <begin position="273"/>
        <end position="295"/>
    </location>
</feature>
<dbReference type="GO" id="GO:0009734">
    <property type="term" value="P:auxin-activated signaling pathway"/>
    <property type="evidence" value="ECO:0007669"/>
    <property type="project" value="UniProtKB-UniRule"/>
</dbReference>
<feature type="region of interest" description="Disordered" evidence="9">
    <location>
        <begin position="357"/>
        <end position="382"/>
    </location>
</feature>
<evidence type="ECO:0000256" key="1">
    <source>
        <dbReference type="ARBA" id="ARBA00004141"/>
    </source>
</evidence>
<keyword evidence="11" id="KW-1185">Reference proteome</keyword>
<feature type="region of interest" description="Disordered" evidence="9">
    <location>
        <begin position="165"/>
        <end position="190"/>
    </location>
</feature>
<feature type="transmembrane region" description="Helical" evidence="8">
    <location>
        <begin position="327"/>
        <end position="348"/>
    </location>
</feature>
<feature type="compositionally biased region" description="Polar residues" evidence="9">
    <location>
        <begin position="363"/>
        <end position="377"/>
    </location>
</feature>
<evidence type="ECO:0000256" key="6">
    <source>
        <dbReference type="ARBA" id="ARBA00023136"/>
    </source>
</evidence>
<dbReference type="PANTHER" id="PTHR31752:SF40">
    <property type="entry name" value="AUXIN EFFLUX CARRIER COMPONENT 8"/>
    <property type="match status" value="1"/>
</dbReference>
<evidence type="ECO:0000256" key="5">
    <source>
        <dbReference type="ARBA" id="ARBA00022989"/>
    </source>
</evidence>
<evidence type="ECO:0000256" key="7">
    <source>
        <dbReference type="ARBA" id="ARBA00023294"/>
    </source>
</evidence>
<comment type="caution">
    <text evidence="8">Lacks conserved residue(s) required for the propagation of feature annotation.</text>
</comment>
<evidence type="ECO:0000256" key="4">
    <source>
        <dbReference type="ARBA" id="ARBA00022692"/>
    </source>
</evidence>
<dbReference type="InterPro" id="IPR051107">
    <property type="entry name" value="Auxin_Efflux_Carrier"/>
</dbReference>
<feature type="transmembrane region" description="Helical" evidence="8">
    <location>
        <begin position="132"/>
        <end position="152"/>
    </location>
</feature>
<evidence type="ECO:0000256" key="3">
    <source>
        <dbReference type="ARBA" id="ARBA00022448"/>
    </source>
</evidence>
<reference evidence="11" key="1">
    <citation type="journal article" date="2017" name="Nat. Commun.">
        <title>The asparagus genome sheds light on the origin and evolution of a young Y chromosome.</title>
        <authorList>
            <person name="Harkess A."/>
            <person name="Zhou J."/>
            <person name="Xu C."/>
            <person name="Bowers J.E."/>
            <person name="Van der Hulst R."/>
            <person name="Ayyampalayam S."/>
            <person name="Mercati F."/>
            <person name="Riccardi P."/>
            <person name="McKain M.R."/>
            <person name="Kakrana A."/>
            <person name="Tang H."/>
            <person name="Ray J."/>
            <person name="Groenendijk J."/>
            <person name="Arikit S."/>
            <person name="Mathioni S.M."/>
            <person name="Nakano M."/>
            <person name="Shan H."/>
            <person name="Telgmann-Rauber A."/>
            <person name="Kanno A."/>
            <person name="Yue Z."/>
            <person name="Chen H."/>
            <person name="Li W."/>
            <person name="Chen Y."/>
            <person name="Xu X."/>
            <person name="Zhang Y."/>
            <person name="Luo S."/>
            <person name="Chen H."/>
            <person name="Gao J."/>
            <person name="Mao Z."/>
            <person name="Pires J.C."/>
            <person name="Luo M."/>
            <person name="Kudrna D."/>
            <person name="Wing R.A."/>
            <person name="Meyers B.C."/>
            <person name="Yi K."/>
            <person name="Kong H."/>
            <person name="Lavrijsen P."/>
            <person name="Sunseri F."/>
            <person name="Falavigna A."/>
            <person name="Ye Y."/>
            <person name="Leebens-Mack J.H."/>
            <person name="Chen G."/>
        </authorList>
    </citation>
    <scope>NUCLEOTIDE SEQUENCE [LARGE SCALE GENOMIC DNA]</scope>
    <source>
        <strain evidence="11">cv. DH0086</strain>
    </source>
</reference>
<feature type="transmembrane region" description="Helical" evidence="8">
    <location>
        <begin position="243"/>
        <end position="261"/>
    </location>
</feature>
<keyword evidence="5 8" id="KW-1133">Transmembrane helix</keyword>
<evidence type="ECO:0000313" key="11">
    <source>
        <dbReference type="Proteomes" id="UP000243459"/>
    </source>
</evidence>
<evidence type="ECO:0000256" key="8">
    <source>
        <dbReference type="RuleBase" id="RU362108"/>
    </source>
</evidence>
<dbReference type="GO" id="GO:0010329">
    <property type="term" value="F:auxin efflux transmembrane transporter activity"/>
    <property type="evidence" value="ECO:0007669"/>
    <property type="project" value="TreeGrafter"/>
</dbReference>
<comment type="similarity">
    <text evidence="2 8">Belongs to the auxin efflux carrier (TC 2.A.69.1) family.</text>
</comment>
<dbReference type="PANTHER" id="PTHR31752">
    <property type="entry name" value="AUXIN EFFLUX CARRIER COMPONENT 1B-RELATED"/>
    <property type="match status" value="1"/>
</dbReference>
<dbReference type="Proteomes" id="UP000243459">
    <property type="component" value="Chromosome 3"/>
</dbReference>
<dbReference type="InterPro" id="IPR014024">
    <property type="entry name" value="Auxin_eff_plant"/>
</dbReference>
<dbReference type="GO" id="GO:0009926">
    <property type="term" value="P:auxin polar transport"/>
    <property type="evidence" value="ECO:0007669"/>
    <property type="project" value="TreeGrafter"/>
</dbReference>
<dbReference type="Pfam" id="PF03547">
    <property type="entry name" value="Mem_trans"/>
    <property type="match status" value="1"/>
</dbReference>
<keyword evidence="3 8" id="KW-0813">Transport</keyword>
<dbReference type="Gramene" id="ONK76606">
    <property type="protein sequence ID" value="ONK76606"/>
    <property type="gene ID" value="A4U43_C03F30050"/>
</dbReference>
<dbReference type="GO" id="GO:0042803">
    <property type="term" value="F:protein homodimerization activity"/>
    <property type="evidence" value="ECO:0007669"/>
    <property type="project" value="EnsemblPlants"/>
</dbReference>
<evidence type="ECO:0000256" key="9">
    <source>
        <dbReference type="SAM" id="MobiDB-lite"/>
    </source>
</evidence>
<keyword evidence="7 8" id="KW-0927">Auxin signaling pathway</keyword>
<accession>A0A5P1FDZ1</accession>
<dbReference type="AlphaFoldDB" id="A0A5P1FDZ1"/>
<proteinExistence type="inferred from homology"/>
<gene>
    <name evidence="10" type="ORF">A4U43_C03F30050</name>
</gene>
<dbReference type="GO" id="GO:0005886">
    <property type="term" value="C:plasma membrane"/>
    <property type="evidence" value="ECO:0007669"/>
    <property type="project" value="TreeGrafter"/>
</dbReference>
<name>A0A5P1FDZ1_ASPOF</name>
<feature type="transmembrane region" description="Helical" evidence="8">
    <location>
        <begin position="100"/>
        <end position="120"/>
    </location>
</feature>
<dbReference type="GO" id="GO:0005783">
    <property type="term" value="C:endoplasmic reticulum"/>
    <property type="evidence" value="ECO:0007669"/>
    <property type="project" value="EnsemblPlants"/>
</dbReference>
<keyword evidence="4 8" id="KW-0812">Transmembrane</keyword>
<protein>
    <recommendedName>
        <fullName evidence="8">Auxin efflux carrier component</fullName>
    </recommendedName>
</protein>
<dbReference type="GO" id="GO:0009555">
    <property type="term" value="P:pollen development"/>
    <property type="evidence" value="ECO:0007669"/>
    <property type="project" value="EnsemblPlants"/>
</dbReference>
<dbReference type="OMA" id="NMYACLI"/>
<comment type="function">
    <text evidence="8">May act as a component of the auxin efflux carrier.</text>
</comment>
<dbReference type="EMBL" id="CM007383">
    <property type="protein sequence ID" value="ONK76606.1"/>
    <property type="molecule type" value="Genomic_DNA"/>
</dbReference>